<keyword evidence="2" id="KW-1185">Reference proteome</keyword>
<organism evidence="1 2">
    <name type="scientific">Actinomadura rayongensis</name>
    <dbReference type="NCBI Taxonomy" id="1429076"/>
    <lineage>
        <taxon>Bacteria</taxon>
        <taxon>Bacillati</taxon>
        <taxon>Actinomycetota</taxon>
        <taxon>Actinomycetes</taxon>
        <taxon>Streptosporangiales</taxon>
        <taxon>Thermomonosporaceae</taxon>
        <taxon>Actinomadura</taxon>
    </lineage>
</organism>
<reference evidence="1 2" key="1">
    <citation type="submission" date="2019-12" db="EMBL/GenBank/DDBJ databases">
        <title>Nocardia macrotermitis sp. nov. and Nocardia aurantia sp. nov., isolated from the gut of the fungus growing-termite Macrotermes natalensis.</title>
        <authorList>
            <person name="Christine B."/>
            <person name="Rene B."/>
        </authorList>
    </citation>
    <scope>NUCLEOTIDE SEQUENCE [LARGE SCALE GENOMIC DNA]</scope>
    <source>
        <strain evidence="1 2">DSM 102126</strain>
    </source>
</reference>
<sequence>MTHDEFGTRERALLIALMALGGSASNPELREAFGDALDGAPRRRMNDLGLVESVKERSFRHELTDKGWAWCAEELSAVAPPRAGSLGRALFCVLGALRNSLDDMQLSLGEFIVRNNAAPAGDDLETRIREAYWSLAKEPQDWVLLTAVRPLLGAAARADVDAVLSRMGRLPDVNFAPEADQKTLTDEDRAAALRIGGKDKHLLSIEAR</sequence>
<gene>
    <name evidence="1" type="ORF">GQ466_17085</name>
</gene>
<protein>
    <submittedName>
        <fullName evidence="1">Uncharacterized protein</fullName>
    </submittedName>
</protein>
<dbReference type="AlphaFoldDB" id="A0A6I4W8C9"/>
<proteinExistence type="predicted"/>
<accession>A0A6I4W8C9</accession>
<evidence type="ECO:0000313" key="2">
    <source>
        <dbReference type="Proteomes" id="UP000431901"/>
    </source>
</evidence>
<dbReference type="OrthoDB" id="3822696at2"/>
<evidence type="ECO:0000313" key="1">
    <source>
        <dbReference type="EMBL" id="MXQ65741.1"/>
    </source>
</evidence>
<comment type="caution">
    <text evidence="1">The sequence shown here is derived from an EMBL/GenBank/DDBJ whole genome shotgun (WGS) entry which is preliminary data.</text>
</comment>
<dbReference type="EMBL" id="WUTW01000003">
    <property type="protein sequence ID" value="MXQ65741.1"/>
    <property type="molecule type" value="Genomic_DNA"/>
</dbReference>
<dbReference type="RefSeq" id="WP_161103967.1">
    <property type="nucleotide sequence ID" value="NZ_JBHLYI010000026.1"/>
</dbReference>
<name>A0A6I4W8C9_9ACTN</name>
<dbReference type="Proteomes" id="UP000431901">
    <property type="component" value="Unassembled WGS sequence"/>
</dbReference>